<accession>A0ACB6ZEZ1</accession>
<protein>
    <submittedName>
        <fullName evidence="1">Uncharacterized protein</fullName>
    </submittedName>
</protein>
<evidence type="ECO:0000313" key="1">
    <source>
        <dbReference type="EMBL" id="KAF9648018.1"/>
    </source>
</evidence>
<evidence type="ECO:0000313" key="2">
    <source>
        <dbReference type="Proteomes" id="UP000886501"/>
    </source>
</evidence>
<gene>
    <name evidence="1" type="ORF">BDM02DRAFT_2448872</name>
</gene>
<proteinExistence type="predicted"/>
<keyword evidence="2" id="KW-1185">Reference proteome</keyword>
<comment type="caution">
    <text evidence="1">The sequence shown here is derived from an EMBL/GenBank/DDBJ whole genome shotgun (WGS) entry which is preliminary data.</text>
</comment>
<organism evidence="1 2">
    <name type="scientific">Thelephora ganbajun</name>
    <name type="common">Ganba fungus</name>
    <dbReference type="NCBI Taxonomy" id="370292"/>
    <lineage>
        <taxon>Eukaryota</taxon>
        <taxon>Fungi</taxon>
        <taxon>Dikarya</taxon>
        <taxon>Basidiomycota</taxon>
        <taxon>Agaricomycotina</taxon>
        <taxon>Agaricomycetes</taxon>
        <taxon>Thelephorales</taxon>
        <taxon>Thelephoraceae</taxon>
        <taxon>Thelephora</taxon>
    </lineage>
</organism>
<name>A0ACB6ZEZ1_THEGA</name>
<sequence>MHSVSYSIASCLHTVKKLSWGSSFLIGEKYIRRTSWMLFGISCAIVDIPALLQLTGLSVMGGVSFPVAAHSAHDRTTRLKREGEDRRCRRLRSNCQPRYALEVLSAIGRDSDHPSSCSVCRENLRLLVRTFGTGWNQVSKSAVREIRGRSPSELTG</sequence>
<dbReference type="EMBL" id="MU118021">
    <property type="protein sequence ID" value="KAF9648018.1"/>
    <property type="molecule type" value="Genomic_DNA"/>
</dbReference>
<reference evidence="1" key="1">
    <citation type="submission" date="2019-10" db="EMBL/GenBank/DDBJ databases">
        <authorList>
            <consortium name="DOE Joint Genome Institute"/>
            <person name="Kuo A."/>
            <person name="Miyauchi S."/>
            <person name="Kiss E."/>
            <person name="Drula E."/>
            <person name="Kohler A."/>
            <person name="Sanchez-Garcia M."/>
            <person name="Andreopoulos B."/>
            <person name="Barry K.W."/>
            <person name="Bonito G."/>
            <person name="Buee M."/>
            <person name="Carver A."/>
            <person name="Chen C."/>
            <person name="Cichocki N."/>
            <person name="Clum A."/>
            <person name="Culley D."/>
            <person name="Crous P.W."/>
            <person name="Fauchery L."/>
            <person name="Girlanda M."/>
            <person name="Hayes R."/>
            <person name="Keri Z."/>
            <person name="Labutti K."/>
            <person name="Lipzen A."/>
            <person name="Lombard V."/>
            <person name="Magnuson J."/>
            <person name="Maillard F."/>
            <person name="Morin E."/>
            <person name="Murat C."/>
            <person name="Nolan M."/>
            <person name="Ohm R."/>
            <person name="Pangilinan J."/>
            <person name="Pereira M."/>
            <person name="Perotto S."/>
            <person name="Peter M."/>
            <person name="Riley R."/>
            <person name="Sitrit Y."/>
            <person name="Stielow B."/>
            <person name="Szollosi G."/>
            <person name="Zifcakova L."/>
            <person name="Stursova M."/>
            <person name="Spatafora J.W."/>
            <person name="Tedersoo L."/>
            <person name="Vaario L.-M."/>
            <person name="Yamada A."/>
            <person name="Yan M."/>
            <person name="Wang P."/>
            <person name="Xu J."/>
            <person name="Bruns T."/>
            <person name="Baldrian P."/>
            <person name="Vilgalys R."/>
            <person name="Henrissat B."/>
            <person name="Grigoriev I.V."/>
            <person name="Hibbett D."/>
            <person name="Nagy L.G."/>
            <person name="Martin F.M."/>
        </authorList>
    </citation>
    <scope>NUCLEOTIDE SEQUENCE</scope>
    <source>
        <strain evidence="1">P2</strain>
    </source>
</reference>
<dbReference type="Proteomes" id="UP000886501">
    <property type="component" value="Unassembled WGS sequence"/>
</dbReference>
<reference evidence="1" key="2">
    <citation type="journal article" date="2020" name="Nat. Commun.">
        <title>Large-scale genome sequencing of mycorrhizal fungi provides insights into the early evolution of symbiotic traits.</title>
        <authorList>
            <person name="Miyauchi S."/>
            <person name="Kiss E."/>
            <person name="Kuo A."/>
            <person name="Drula E."/>
            <person name="Kohler A."/>
            <person name="Sanchez-Garcia M."/>
            <person name="Morin E."/>
            <person name="Andreopoulos B."/>
            <person name="Barry K.W."/>
            <person name="Bonito G."/>
            <person name="Buee M."/>
            <person name="Carver A."/>
            <person name="Chen C."/>
            <person name="Cichocki N."/>
            <person name="Clum A."/>
            <person name="Culley D."/>
            <person name="Crous P.W."/>
            <person name="Fauchery L."/>
            <person name="Girlanda M."/>
            <person name="Hayes R.D."/>
            <person name="Keri Z."/>
            <person name="LaButti K."/>
            <person name="Lipzen A."/>
            <person name="Lombard V."/>
            <person name="Magnuson J."/>
            <person name="Maillard F."/>
            <person name="Murat C."/>
            <person name="Nolan M."/>
            <person name="Ohm R.A."/>
            <person name="Pangilinan J."/>
            <person name="Pereira M.F."/>
            <person name="Perotto S."/>
            <person name="Peter M."/>
            <person name="Pfister S."/>
            <person name="Riley R."/>
            <person name="Sitrit Y."/>
            <person name="Stielow J.B."/>
            <person name="Szollosi G."/>
            <person name="Zifcakova L."/>
            <person name="Stursova M."/>
            <person name="Spatafora J.W."/>
            <person name="Tedersoo L."/>
            <person name="Vaario L.M."/>
            <person name="Yamada A."/>
            <person name="Yan M."/>
            <person name="Wang P."/>
            <person name="Xu J."/>
            <person name="Bruns T."/>
            <person name="Baldrian P."/>
            <person name="Vilgalys R."/>
            <person name="Dunand C."/>
            <person name="Henrissat B."/>
            <person name="Grigoriev I.V."/>
            <person name="Hibbett D."/>
            <person name="Nagy L.G."/>
            <person name="Martin F.M."/>
        </authorList>
    </citation>
    <scope>NUCLEOTIDE SEQUENCE</scope>
    <source>
        <strain evidence="1">P2</strain>
    </source>
</reference>